<accession>A0A9P8AGH0</accession>
<protein>
    <recommendedName>
        <fullName evidence="3">DUF833-domain-containing protein</fullName>
    </recommendedName>
</protein>
<dbReference type="GeneID" id="66116875"/>
<dbReference type="GO" id="GO:0007030">
    <property type="term" value="P:Golgi organization"/>
    <property type="evidence" value="ECO:0007669"/>
    <property type="project" value="TreeGrafter"/>
</dbReference>
<dbReference type="Pfam" id="PF05742">
    <property type="entry name" value="TANGO2"/>
    <property type="match status" value="1"/>
</dbReference>
<dbReference type="OrthoDB" id="191601at2759"/>
<dbReference type="AlphaFoldDB" id="A0A9P8AGH0"/>
<dbReference type="EMBL" id="JAHMUF010000031">
    <property type="protein sequence ID" value="KAG7191380.1"/>
    <property type="molecule type" value="Genomic_DNA"/>
</dbReference>
<proteinExistence type="predicted"/>
<dbReference type="PANTHER" id="PTHR17985">
    <property type="entry name" value="SER/THR-RICH PROTEIN T10 IN DGCR REGION"/>
    <property type="match status" value="1"/>
</dbReference>
<dbReference type="GO" id="GO:0009306">
    <property type="term" value="P:protein secretion"/>
    <property type="evidence" value="ECO:0007669"/>
    <property type="project" value="TreeGrafter"/>
</dbReference>
<sequence>MCILISSIEHPKYPFILLSNRDEFFQRPTKQAHWRELKDGRSILSPLDMARPEHGSWIGVTNDGRISVLVNYREKDDTNFISEISRGILPIAFLSSKKSSDAWLHTFEGKLSSDLGCTSPLARIGGFTLFYGELELDPRTGNVGNFNITSNRGSSDKVLNVSSHDLESTSISSTISGKATFGLSNSTYDVIWPKVAKGERMLHDLIQDHGLDLSKEDLVNQCFNILSTDTYDHSLISLSNQDQQFDYLKNSIFIPPLDVSGSKLKLANCVGKYYGTRTQTVLLIDYEGNVDYYEKDLHKGDDPTVSQATNHFSFTVHKQSSESHY</sequence>
<gene>
    <name evidence="1" type="ORF">KQ657_003501</name>
</gene>
<reference evidence="1" key="1">
    <citation type="submission" date="2021-03" db="EMBL/GenBank/DDBJ databases">
        <authorList>
            <person name="Palmer J.M."/>
        </authorList>
    </citation>
    <scope>NUCLEOTIDE SEQUENCE</scope>
    <source>
        <strain evidence="1">ARV_011</strain>
    </source>
</reference>
<organism evidence="1 2">
    <name type="scientific">Scheffersomyces spartinae</name>
    <dbReference type="NCBI Taxonomy" id="45513"/>
    <lineage>
        <taxon>Eukaryota</taxon>
        <taxon>Fungi</taxon>
        <taxon>Dikarya</taxon>
        <taxon>Ascomycota</taxon>
        <taxon>Saccharomycotina</taxon>
        <taxon>Pichiomycetes</taxon>
        <taxon>Debaryomycetaceae</taxon>
        <taxon>Scheffersomyces</taxon>
    </lineage>
</organism>
<dbReference type="Proteomes" id="UP000790833">
    <property type="component" value="Unassembled WGS sequence"/>
</dbReference>
<evidence type="ECO:0008006" key="3">
    <source>
        <dbReference type="Google" id="ProtNLM"/>
    </source>
</evidence>
<comment type="caution">
    <text evidence="1">The sequence shown here is derived from an EMBL/GenBank/DDBJ whole genome shotgun (WGS) entry which is preliminary data.</text>
</comment>
<keyword evidence="2" id="KW-1185">Reference proteome</keyword>
<evidence type="ECO:0000313" key="2">
    <source>
        <dbReference type="Proteomes" id="UP000790833"/>
    </source>
</evidence>
<dbReference type="PANTHER" id="PTHR17985:SF8">
    <property type="entry name" value="TRANSPORT AND GOLGI ORGANIZATION PROTEIN 2 HOMOLOG"/>
    <property type="match status" value="1"/>
</dbReference>
<dbReference type="GO" id="GO:0005794">
    <property type="term" value="C:Golgi apparatus"/>
    <property type="evidence" value="ECO:0007669"/>
    <property type="project" value="TreeGrafter"/>
</dbReference>
<dbReference type="InterPro" id="IPR008551">
    <property type="entry name" value="TANGO2"/>
</dbReference>
<name>A0A9P8AGH0_9ASCO</name>
<dbReference type="RefSeq" id="XP_043046932.1">
    <property type="nucleotide sequence ID" value="XM_043194220.1"/>
</dbReference>
<evidence type="ECO:0000313" key="1">
    <source>
        <dbReference type="EMBL" id="KAG7191380.1"/>
    </source>
</evidence>